<name>A0A2H6BMN0_MICAE</name>
<proteinExistence type="predicted"/>
<organism evidence="1 2">
    <name type="scientific">Microcystis aeruginosa NIES-298</name>
    <dbReference type="NCBI Taxonomy" id="449468"/>
    <lineage>
        <taxon>Bacteria</taxon>
        <taxon>Bacillati</taxon>
        <taxon>Cyanobacteriota</taxon>
        <taxon>Cyanophyceae</taxon>
        <taxon>Oscillatoriophycideae</taxon>
        <taxon>Chroococcales</taxon>
        <taxon>Microcystaceae</taxon>
        <taxon>Microcystis</taxon>
    </lineage>
</organism>
<dbReference type="EMBL" id="BEYQ01000001">
    <property type="protein sequence ID" value="GBD51455.1"/>
    <property type="molecule type" value="Genomic_DNA"/>
</dbReference>
<dbReference type="AlphaFoldDB" id="A0A2H6BMN0"/>
<comment type="caution">
    <text evidence="1">The sequence shown here is derived from an EMBL/GenBank/DDBJ whole genome shotgun (WGS) entry which is preliminary data.</text>
</comment>
<evidence type="ECO:0000313" key="2">
    <source>
        <dbReference type="Proteomes" id="UP000236321"/>
    </source>
</evidence>
<dbReference type="Proteomes" id="UP000236321">
    <property type="component" value="Unassembled WGS sequence"/>
</dbReference>
<protein>
    <submittedName>
        <fullName evidence="1">Uncharacterized protein</fullName>
    </submittedName>
</protein>
<accession>A0A2H6BMN0</accession>
<dbReference type="RefSeq" id="WP_238406048.1">
    <property type="nucleotide sequence ID" value="NZ_BEIU01000016.1"/>
</dbReference>
<reference evidence="2" key="1">
    <citation type="submission" date="2017-12" db="EMBL/GenBank/DDBJ databases">
        <title>Improved Draft Genome Sequence of Microcystis aeruginosa NIES-298, a Microcystin-Producing Cyanobacterium from Lake Kasumigaura, Japan.</title>
        <authorList>
            <person name="Yamaguchi H."/>
            <person name="Suzuki S."/>
            <person name="Kawachi M."/>
        </authorList>
    </citation>
    <scope>NUCLEOTIDE SEQUENCE [LARGE SCALE GENOMIC DNA]</scope>
    <source>
        <strain evidence="2">NIES-298</strain>
    </source>
</reference>
<evidence type="ECO:0000313" key="1">
    <source>
        <dbReference type="EMBL" id="GBD51455.1"/>
    </source>
</evidence>
<sequence length="80" mass="9397">MINADQLKDRMRLWTPDRFDEIPVEETSNNLIICGEALSDFFSLKITPAEYLDIVESCEVNVDEYLEIINENLYDFVSCW</sequence>
<gene>
    <name evidence="1" type="ORF">BGM30_05480</name>
</gene>